<dbReference type="InParanoid" id="A0A024GHD9"/>
<proteinExistence type="predicted"/>
<reference evidence="1 2" key="1">
    <citation type="submission" date="2012-05" db="EMBL/GenBank/DDBJ databases">
        <title>Recombination and specialization in a pathogen metapopulation.</title>
        <authorList>
            <person name="Gardiner A."/>
            <person name="Kemen E."/>
            <person name="Schultz-Larsen T."/>
            <person name="MacLean D."/>
            <person name="Van Oosterhout C."/>
            <person name="Jones J.D.G."/>
        </authorList>
    </citation>
    <scope>NUCLEOTIDE SEQUENCE [LARGE SCALE GENOMIC DNA]</scope>
    <source>
        <strain evidence="1 2">Ac Nc2</strain>
    </source>
</reference>
<evidence type="ECO:0000313" key="1">
    <source>
        <dbReference type="EMBL" id="CCI46189.1"/>
    </source>
</evidence>
<gene>
    <name evidence="1" type="ORF">BN9_071180</name>
</gene>
<protein>
    <submittedName>
        <fullName evidence="1">Uncharacterized protein</fullName>
    </submittedName>
</protein>
<dbReference type="AlphaFoldDB" id="A0A024GHD9"/>
<keyword evidence="2" id="KW-1185">Reference proteome</keyword>
<comment type="caution">
    <text evidence="1">The sequence shown here is derived from an EMBL/GenBank/DDBJ whole genome shotgun (WGS) entry which is preliminary data.</text>
</comment>
<evidence type="ECO:0000313" key="2">
    <source>
        <dbReference type="Proteomes" id="UP000053237"/>
    </source>
</evidence>
<accession>A0A024GHD9</accession>
<dbReference type="EMBL" id="CAIX01000119">
    <property type="protein sequence ID" value="CCI46189.1"/>
    <property type="molecule type" value="Genomic_DNA"/>
</dbReference>
<name>A0A024GHD9_9STRA</name>
<dbReference type="Proteomes" id="UP000053237">
    <property type="component" value="Unassembled WGS sequence"/>
</dbReference>
<organism evidence="1 2">
    <name type="scientific">Albugo candida</name>
    <dbReference type="NCBI Taxonomy" id="65357"/>
    <lineage>
        <taxon>Eukaryota</taxon>
        <taxon>Sar</taxon>
        <taxon>Stramenopiles</taxon>
        <taxon>Oomycota</taxon>
        <taxon>Peronosporomycetes</taxon>
        <taxon>Albuginales</taxon>
        <taxon>Albuginaceae</taxon>
        <taxon>Albugo</taxon>
    </lineage>
</organism>
<sequence>MAVRIQAHRAFDKEYQDFILLLGSCTLLCGTPLMRLPQPSDTFDKTTRQYAEMELPHQYFDATPSSHDFQIRRSNPRTADTSKYSISLAFAHS</sequence>